<evidence type="ECO:0000313" key="1">
    <source>
        <dbReference type="EMBL" id="KAE8735824.1"/>
    </source>
</evidence>
<gene>
    <name evidence="1" type="ORF">F3Y22_tig00000329pilonHSYRG00098</name>
</gene>
<proteinExistence type="predicted"/>
<sequence>MTNQKNVVVLDVISRGVRNVLPPPHLLVPESFSSQDLKILLMKKLETEKGGAKINAWLDSMRVSSPTRIRSASFPETNDRSSWIVHHPSTLSMFEQIVAVSRGKQIVMFLDYDDTTSPIFEDPNRTLIHPRMVKAPGNILKFLGVTLDKCENFIDSLVNILIN</sequence>
<accession>A0A6A3D5J6</accession>
<name>A0A6A3D5J6_HIBSY</name>
<protein>
    <submittedName>
        <fullName evidence="1">Haloacid dehalogenase-like hydrolase superfamily protein isoform 2</fullName>
    </submittedName>
</protein>
<dbReference type="EMBL" id="VEPZ02000031">
    <property type="protein sequence ID" value="KAE8735824.1"/>
    <property type="molecule type" value="Genomic_DNA"/>
</dbReference>
<reference evidence="1" key="1">
    <citation type="submission" date="2019-09" db="EMBL/GenBank/DDBJ databases">
        <title>Draft genome information of white flower Hibiscus syriacus.</title>
        <authorList>
            <person name="Kim Y.-M."/>
        </authorList>
    </citation>
    <scope>NUCLEOTIDE SEQUENCE [LARGE SCALE GENOMIC DNA]</scope>
    <source>
        <strain evidence="1">YM2019G1</strain>
    </source>
</reference>
<dbReference type="Proteomes" id="UP000436088">
    <property type="component" value="Unassembled WGS sequence"/>
</dbReference>
<dbReference type="PANTHER" id="PTHR43768">
    <property type="entry name" value="TREHALOSE 6-PHOSPHATE PHOSPHATASE"/>
    <property type="match status" value="1"/>
</dbReference>
<comment type="caution">
    <text evidence="1">The sequence shown here is derived from an EMBL/GenBank/DDBJ whole genome shotgun (WGS) entry which is preliminary data.</text>
</comment>
<dbReference type="GO" id="GO:0005992">
    <property type="term" value="P:trehalose biosynthetic process"/>
    <property type="evidence" value="ECO:0007669"/>
    <property type="project" value="InterPro"/>
</dbReference>
<dbReference type="InterPro" id="IPR044651">
    <property type="entry name" value="OTSB-like"/>
</dbReference>
<evidence type="ECO:0000313" key="2">
    <source>
        <dbReference type="Proteomes" id="UP000436088"/>
    </source>
</evidence>
<organism evidence="1 2">
    <name type="scientific">Hibiscus syriacus</name>
    <name type="common">Rose of Sharon</name>
    <dbReference type="NCBI Taxonomy" id="106335"/>
    <lineage>
        <taxon>Eukaryota</taxon>
        <taxon>Viridiplantae</taxon>
        <taxon>Streptophyta</taxon>
        <taxon>Embryophyta</taxon>
        <taxon>Tracheophyta</taxon>
        <taxon>Spermatophyta</taxon>
        <taxon>Magnoliopsida</taxon>
        <taxon>eudicotyledons</taxon>
        <taxon>Gunneridae</taxon>
        <taxon>Pentapetalae</taxon>
        <taxon>rosids</taxon>
        <taxon>malvids</taxon>
        <taxon>Malvales</taxon>
        <taxon>Malvaceae</taxon>
        <taxon>Malvoideae</taxon>
        <taxon>Hibiscus</taxon>
    </lineage>
</organism>
<dbReference type="PANTHER" id="PTHR43768:SF32">
    <property type="entry name" value="TREHALOSE-PHOSPHATE PHOSPHATASE C-RELATED"/>
    <property type="match status" value="1"/>
</dbReference>
<dbReference type="AlphaFoldDB" id="A0A6A3D5J6"/>
<dbReference type="OrthoDB" id="696674at2759"/>
<keyword evidence="2" id="KW-1185">Reference proteome</keyword>
<dbReference type="GO" id="GO:0004805">
    <property type="term" value="F:trehalose-phosphatase activity"/>
    <property type="evidence" value="ECO:0007669"/>
    <property type="project" value="InterPro"/>
</dbReference>